<dbReference type="CDD" id="cd00093">
    <property type="entry name" value="HTH_XRE"/>
    <property type="match status" value="1"/>
</dbReference>
<dbReference type="Gene3D" id="3.30.450.180">
    <property type="match status" value="1"/>
</dbReference>
<dbReference type="PANTHER" id="PTHR35010:SF2">
    <property type="entry name" value="BLL4672 PROTEIN"/>
    <property type="match status" value="1"/>
</dbReference>
<keyword evidence="3" id="KW-1185">Reference proteome</keyword>
<reference evidence="2 3" key="1">
    <citation type="submission" date="2019-07" db="EMBL/GenBank/DDBJ databases">
        <title>Whole genome shotgun sequence of Cellulomonas soli NBRC 109434.</title>
        <authorList>
            <person name="Hosoyama A."/>
            <person name="Uohara A."/>
            <person name="Ohji S."/>
            <person name="Ichikawa N."/>
        </authorList>
    </citation>
    <scope>NUCLEOTIDE SEQUENCE [LARGE SCALE GENOMIC DNA]</scope>
    <source>
        <strain evidence="2 3">NBRC 109434</strain>
    </source>
</reference>
<dbReference type="PANTHER" id="PTHR35010">
    <property type="entry name" value="BLL4672 PROTEIN-RELATED"/>
    <property type="match status" value="1"/>
</dbReference>
<dbReference type="RefSeq" id="WP_146952612.1">
    <property type="nucleotide sequence ID" value="NZ_BAABBJ010000003.1"/>
</dbReference>
<dbReference type="SUPFAM" id="SSF47413">
    <property type="entry name" value="lambda repressor-like DNA-binding domains"/>
    <property type="match status" value="1"/>
</dbReference>
<proteinExistence type="predicted"/>
<gene>
    <name evidence="2" type="ORF">CSO01_15660</name>
</gene>
<dbReference type="OrthoDB" id="3518652at2"/>
<protein>
    <submittedName>
        <fullName evidence="2">Transcriptional regulator</fullName>
    </submittedName>
</protein>
<dbReference type="SMART" id="SM00530">
    <property type="entry name" value="HTH_XRE"/>
    <property type="match status" value="1"/>
</dbReference>
<sequence length="279" mass="30991">MDRPGLADFLRARREALRPTDVGLPEGPRRRTPGLRREEVAARTGMSTDYLARLEQRRGPQPSEAMLTALSRALHLSLDERDHLFRLAGHRPPPRGHRSDHVPPAVLRILDRLEDTPAMVISELGEALVQNRLARALVGDESGFTGLRRSQFYRWFAEPETERALYPVDDHARQSRTLAAALRAALGSEASGRDARAIAERLTTLSPEFVEIWAAHEVGVLPSRNKTLLHPELGPIDVDCQFLHTENHAQSLLVFTAVPGSPSDDKLRLLDTVATATRG</sequence>
<dbReference type="PROSITE" id="PS50943">
    <property type="entry name" value="HTH_CROC1"/>
    <property type="match status" value="1"/>
</dbReference>
<dbReference type="EMBL" id="BKAL01000004">
    <property type="protein sequence ID" value="GEP68851.1"/>
    <property type="molecule type" value="Genomic_DNA"/>
</dbReference>
<dbReference type="AlphaFoldDB" id="A0A512PCB6"/>
<dbReference type="Pfam" id="PF17765">
    <property type="entry name" value="MLTR_LBD"/>
    <property type="match status" value="1"/>
</dbReference>
<dbReference type="GO" id="GO:0003677">
    <property type="term" value="F:DNA binding"/>
    <property type="evidence" value="ECO:0007669"/>
    <property type="project" value="InterPro"/>
</dbReference>
<dbReference type="InterPro" id="IPR001387">
    <property type="entry name" value="Cro/C1-type_HTH"/>
</dbReference>
<accession>A0A512PCB6</accession>
<dbReference type="InterPro" id="IPR010982">
    <property type="entry name" value="Lambda_DNA-bd_dom_sf"/>
</dbReference>
<dbReference type="Pfam" id="PF13560">
    <property type="entry name" value="HTH_31"/>
    <property type="match status" value="1"/>
</dbReference>
<evidence type="ECO:0000259" key="1">
    <source>
        <dbReference type="PROSITE" id="PS50943"/>
    </source>
</evidence>
<name>A0A512PCB6_9CELL</name>
<dbReference type="Proteomes" id="UP000321798">
    <property type="component" value="Unassembled WGS sequence"/>
</dbReference>
<feature type="domain" description="HTH cro/C1-type" evidence="1">
    <location>
        <begin position="34"/>
        <end position="81"/>
    </location>
</feature>
<dbReference type="InterPro" id="IPR041413">
    <property type="entry name" value="MLTR_LBD"/>
</dbReference>
<evidence type="ECO:0000313" key="2">
    <source>
        <dbReference type="EMBL" id="GEP68851.1"/>
    </source>
</evidence>
<evidence type="ECO:0000313" key="3">
    <source>
        <dbReference type="Proteomes" id="UP000321798"/>
    </source>
</evidence>
<comment type="caution">
    <text evidence="2">The sequence shown here is derived from an EMBL/GenBank/DDBJ whole genome shotgun (WGS) entry which is preliminary data.</text>
</comment>
<organism evidence="2 3">
    <name type="scientific">Cellulomonas soli</name>
    <dbReference type="NCBI Taxonomy" id="931535"/>
    <lineage>
        <taxon>Bacteria</taxon>
        <taxon>Bacillati</taxon>
        <taxon>Actinomycetota</taxon>
        <taxon>Actinomycetes</taxon>
        <taxon>Micrococcales</taxon>
        <taxon>Cellulomonadaceae</taxon>
        <taxon>Cellulomonas</taxon>
    </lineage>
</organism>
<dbReference type="Gene3D" id="1.10.260.40">
    <property type="entry name" value="lambda repressor-like DNA-binding domains"/>
    <property type="match status" value="1"/>
</dbReference>